<evidence type="ECO:0000256" key="6">
    <source>
        <dbReference type="ARBA" id="ARBA00022840"/>
    </source>
</evidence>
<organism evidence="10">
    <name type="scientific">Singulisphaera sp. Ch08</name>
    <dbReference type="NCBI Taxonomy" id="3120278"/>
    <lineage>
        <taxon>Bacteria</taxon>
        <taxon>Pseudomonadati</taxon>
        <taxon>Planctomycetota</taxon>
        <taxon>Planctomycetia</taxon>
        <taxon>Isosphaerales</taxon>
        <taxon>Isosphaeraceae</taxon>
        <taxon>Singulisphaera</taxon>
    </lineage>
</organism>
<dbReference type="EC" id="2.7.11.1" evidence="1"/>
<dbReference type="CDD" id="cd14014">
    <property type="entry name" value="STKc_PknB_like"/>
    <property type="match status" value="1"/>
</dbReference>
<dbReference type="PROSITE" id="PS50011">
    <property type="entry name" value="PROTEIN_KINASE_DOM"/>
    <property type="match status" value="1"/>
</dbReference>
<dbReference type="GO" id="GO:0005524">
    <property type="term" value="F:ATP binding"/>
    <property type="evidence" value="ECO:0007669"/>
    <property type="project" value="UniProtKB-UniRule"/>
</dbReference>
<dbReference type="PANTHER" id="PTHR43289:SF6">
    <property type="entry name" value="SERINE_THREONINE-PROTEIN KINASE NEKL-3"/>
    <property type="match status" value="1"/>
</dbReference>
<evidence type="ECO:0000256" key="4">
    <source>
        <dbReference type="ARBA" id="ARBA00022741"/>
    </source>
</evidence>
<sequence length="461" mass="50522">MPRLDDFLANLATSGLVPSDELARARANLLPGEPGADAAVRLAKWLIQLDLLTPYQARKVLAGATRGFFLGGYRILRPIGEGGMGKVFLAARDGKPQRVAIKVLPPKKAAEEGQALLRFRREMELSRRANHPNLARTLDVGSEGNVHFMVLEYIPGDSLYHTVKGKNGGPLRVADTARFFLKVLDGLEAAHNSGLIHRDIKPSNIMVTPDGDARILDLGLAKAINEESPLTRPNVVIGTLDYASPEQLGNAARADRRSDLYSLGCTLYFTLSGRAPFEGGDVVNKIFKQRMEDPEPLERVARGVPAAFAAIVRKLMAKSPDDRYQNCEELRPDIARWTDPEKVRAILGTEAESASAFRPPPPELEDDDLRLLSVDESQSSQPFSLRDLGEAEPALAPMHRSPPPPVPALVLLPGERERREAANHAYIGRRTEPDDSRWLVHFVAIALVIGVLAILGITLLR</sequence>
<dbReference type="SMART" id="SM00220">
    <property type="entry name" value="S_TKc"/>
    <property type="match status" value="1"/>
</dbReference>
<dbReference type="SUPFAM" id="SSF56112">
    <property type="entry name" value="Protein kinase-like (PK-like)"/>
    <property type="match status" value="1"/>
</dbReference>
<dbReference type="RefSeq" id="WP_406696859.1">
    <property type="nucleotide sequence ID" value="NZ_CP155447.1"/>
</dbReference>
<gene>
    <name evidence="10" type="ORF">V5E97_38320</name>
</gene>
<evidence type="ECO:0000256" key="1">
    <source>
        <dbReference type="ARBA" id="ARBA00012513"/>
    </source>
</evidence>
<keyword evidence="8" id="KW-0812">Transmembrane</keyword>
<keyword evidence="4 7" id="KW-0547">Nucleotide-binding</keyword>
<protein>
    <recommendedName>
        <fullName evidence="1">non-specific serine/threonine protein kinase</fullName>
        <ecNumber evidence="1">2.7.11.1</ecNumber>
    </recommendedName>
</protein>
<reference evidence="10" key="1">
    <citation type="submission" date="2024-05" db="EMBL/GenBank/DDBJ databases">
        <title>Planctomycetes of the genus Singulisphaera possess chitinolytic capabilities.</title>
        <authorList>
            <person name="Ivanova A."/>
        </authorList>
    </citation>
    <scope>NUCLEOTIDE SEQUENCE</scope>
    <source>
        <strain evidence="10">Ch08T</strain>
    </source>
</reference>
<proteinExistence type="predicted"/>
<dbReference type="Gene3D" id="3.30.200.20">
    <property type="entry name" value="Phosphorylase Kinase, domain 1"/>
    <property type="match status" value="1"/>
</dbReference>
<keyword evidence="2" id="KW-0723">Serine/threonine-protein kinase</keyword>
<dbReference type="InterPro" id="IPR000719">
    <property type="entry name" value="Prot_kinase_dom"/>
</dbReference>
<dbReference type="PROSITE" id="PS00108">
    <property type="entry name" value="PROTEIN_KINASE_ST"/>
    <property type="match status" value="1"/>
</dbReference>
<keyword evidence="3 10" id="KW-0808">Transferase</keyword>
<keyword evidence="6 7" id="KW-0067">ATP-binding</keyword>
<name>A0AAU7CGP0_9BACT</name>
<dbReference type="Pfam" id="PF00069">
    <property type="entry name" value="Pkinase"/>
    <property type="match status" value="1"/>
</dbReference>
<evidence type="ECO:0000256" key="5">
    <source>
        <dbReference type="ARBA" id="ARBA00022777"/>
    </source>
</evidence>
<dbReference type="Gene3D" id="1.10.510.10">
    <property type="entry name" value="Transferase(Phosphotransferase) domain 1"/>
    <property type="match status" value="1"/>
</dbReference>
<dbReference type="AlphaFoldDB" id="A0AAU7CGP0"/>
<feature type="transmembrane region" description="Helical" evidence="8">
    <location>
        <begin position="438"/>
        <end position="460"/>
    </location>
</feature>
<evidence type="ECO:0000256" key="2">
    <source>
        <dbReference type="ARBA" id="ARBA00022527"/>
    </source>
</evidence>
<dbReference type="FunFam" id="1.10.510.10:FF:000021">
    <property type="entry name" value="Serine/threonine protein kinase"/>
    <property type="match status" value="1"/>
</dbReference>
<evidence type="ECO:0000313" key="10">
    <source>
        <dbReference type="EMBL" id="XBH04112.1"/>
    </source>
</evidence>
<evidence type="ECO:0000256" key="7">
    <source>
        <dbReference type="PROSITE-ProRule" id="PRU10141"/>
    </source>
</evidence>
<accession>A0AAU7CGP0</accession>
<evidence type="ECO:0000259" key="9">
    <source>
        <dbReference type="PROSITE" id="PS50011"/>
    </source>
</evidence>
<keyword evidence="8" id="KW-1133">Transmembrane helix</keyword>
<feature type="binding site" evidence="7">
    <location>
        <position position="102"/>
    </location>
    <ligand>
        <name>ATP</name>
        <dbReference type="ChEBI" id="CHEBI:30616"/>
    </ligand>
</feature>
<dbReference type="InterPro" id="IPR011009">
    <property type="entry name" value="Kinase-like_dom_sf"/>
</dbReference>
<dbReference type="EMBL" id="CP155447">
    <property type="protein sequence ID" value="XBH04112.1"/>
    <property type="molecule type" value="Genomic_DNA"/>
</dbReference>
<evidence type="ECO:0000256" key="8">
    <source>
        <dbReference type="SAM" id="Phobius"/>
    </source>
</evidence>
<dbReference type="PANTHER" id="PTHR43289">
    <property type="entry name" value="MITOGEN-ACTIVATED PROTEIN KINASE KINASE KINASE 20-RELATED"/>
    <property type="match status" value="1"/>
</dbReference>
<feature type="domain" description="Protein kinase" evidence="9">
    <location>
        <begin position="73"/>
        <end position="338"/>
    </location>
</feature>
<keyword evidence="8" id="KW-0472">Membrane</keyword>
<dbReference type="InterPro" id="IPR008271">
    <property type="entry name" value="Ser/Thr_kinase_AS"/>
</dbReference>
<dbReference type="GO" id="GO:0004674">
    <property type="term" value="F:protein serine/threonine kinase activity"/>
    <property type="evidence" value="ECO:0007669"/>
    <property type="project" value="UniProtKB-KW"/>
</dbReference>
<keyword evidence="5 10" id="KW-0418">Kinase</keyword>
<evidence type="ECO:0000256" key="3">
    <source>
        <dbReference type="ARBA" id="ARBA00022679"/>
    </source>
</evidence>
<dbReference type="InterPro" id="IPR017441">
    <property type="entry name" value="Protein_kinase_ATP_BS"/>
</dbReference>
<dbReference type="PROSITE" id="PS00107">
    <property type="entry name" value="PROTEIN_KINASE_ATP"/>
    <property type="match status" value="1"/>
</dbReference>